<evidence type="ECO:0000313" key="3">
    <source>
        <dbReference type="EMBL" id="CAB4568392.1"/>
    </source>
</evidence>
<reference evidence="3" key="1">
    <citation type="submission" date="2020-05" db="EMBL/GenBank/DDBJ databases">
        <authorList>
            <person name="Chiriac C."/>
            <person name="Salcher M."/>
            <person name="Ghai R."/>
            <person name="Kavagutti S V."/>
        </authorList>
    </citation>
    <scope>NUCLEOTIDE SEQUENCE</scope>
</reference>
<dbReference type="SUPFAM" id="SSF56059">
    <property type="entry name" value="Glutathione synthetase ATP-binding domain-like"/>
    <property type="match status" value="1"/>
</dbReference>
<dbReference type="GO" id="GO:0046872">
    <property type="term" value="F:metal ion binding"/>
    <property type="evidence" value="ECO:0007669"/>
    <property type="project" value="InterPro"/>
</dbReference>
<dbReference type="Gene3D" id="3.30.470.20">
    <property type="entry name" value="ATP-grasp fold, B domain"/>
    <property type="match status" value="1"/>
</dbReference>
<organism evidence="3">
    <name type="scientific">freshwater metagenome</name>
    <dbReference type="NCBI Taxonomy" id="449393"/>
    <lineage>
        <taxon>unclassified sequences</taxon>
        <taxon>metagenomes</taxon>
        <taxon>ecological metagenomes</taxon>
    </lineage>
</organism>
<dbReference type="InterPro" id="IPR003781">
    <property type="entry name" value="CoA-bd"/>
</dbReference>
<sequence>MWADYGISVANTSSSTLSESASKELLAPFGIPFAPEHKVGTPSQAVEAATSLGFPVVVKLGGDAIAHKTERGLVRLRLNDAAGVEQAATELLAAARPEDGEVHLLVAPMISGSRELIAGFLVDPQFGPTVMLGIGGIMAEVIKDVAFRPTPISDSIAREMVSSLSMQGIFSEFRGESAVNLDQVVQCLTGLSKVAETRPDIASVDINPLIVRTNGDIVAVDALVEMGERSISASTSTRPGYSHEQFMALFEPKGVLVTGASTHPGKFGFVSLHNILASGYAGGVFGTNLQGEQVLGIQTVADIDSLPANEIDLVFVCTPASANPDLLRACARKGIKAAFLTSAGYGEAGEEGKKLEEELIALADELGILLAGPNGQGVVSTPVNLCAQIVAPYPPAGAIGVASQSGNFVSSFMNYARQSGVGISRAVSAGNAAALSVADLIEWYGTDTQTKVSLAYVEGITDGLGLMTRLGQVAKQKPVVLVKGGATENGARAAASHTGALAANDAIFDGACRAHGISRAATVEEAFEAAATFATQPLPKGPNVIILTTAGGWGVVTSDALARDGQLQLMQLPADLQAMIDTKLPPRWSRNNPVDCAGGETRDTIPEVMEMIAQHRDVDAVIYLGIGIQANQARLMREGRFYPDNGLERIVEYHERQDARFAQAAHELSLATGKPILVATELAVADPQNAGVDAVRASGRLCYASGNRAVTALGHLYRYAVHTGVATK</sequence>
<dbReference type="SUPFAM" id="SSF51735">
    <property type="entry name" value="NAD(P)-binding Rossmann-fold domains"/>
    <property type="match status" value="1"/>
</dbReference>
<feature type="domain" description="ATP-grasp" evidence="1">
    <location>
        <begin position="23"/>
        <end position="235"/>
    </location>
</feature>
<evidence type="ECO:0000313" key="2">
    <source>
        <dbReference type="EMBL" id="CAB4550811.1"/>
    </source>
</evidence>
<dbReference type="Pfam" id="PF13549">
    <property type="entry name" value="ATP-grasp_5"/>
    <property type="match status" value="1"/>
</dbReference>
<dbReference type="InterPro" id="IPR011761">
    <property type="entry name" value="ATP-grasp"/>
</dbReference>
<dbReference type="GO" id="GO:0043758">
    <property type="term" value="F:acetate-CoA ligase (ADP-forming) activity"/>
    <property type="evidence" value="ECO:0007669"/>
    <property type="project" value="InterPro"/>
</dbReference>
<dbReference type="Gene3D" id="3.40.50.261">
    <property type="entry name" value="Succinyl-CoA synthetase domains"/>
    <property type="match status" value="2"/>
</dbReference>
<dbReference type="EMBL" id="CAEZTQ010000039">
    <property type="protein sequence ID" value="CAB4568392.1"/>
    <property type="molecule type" value="Genomic_DNA"/>
</dbReference>
<dbReference type="AlphaFoldDB" id="A0A6J6DWC6"/>
<dbReference type="GO" id="GO:0005524">
    <property type="term" value="F:ATP binding"/>
    <property type="evidence" value="ECO:0007669"/>
    <property type="project" value="InterPro"/>
</dbReference>
<dbReference type="Gene3D" id="3.30.1490.20">
    <property type="entry name" value="ATP-grasp fold, A domain"/>
    <property type="match status" value="1"/>
</dbReference>
<dbReference type="InterPro" id="IPR013815">
    <property type="entry name" value="ATP_grasp_subdomain_1"/>
</dbReference>
<dbReference type="SUPFAM" id="SSF52210">
    <property type="entry name" value="Succinyl-CoA synthetase domains"/>
    <property type="match status" value="2"/>
</dbReference>
<name>A0A6J6DWC6_9ZZZZ</name>
<dbReference type="InterPro" id="IPR032875">
    <property type="entry name" value="Succ_CoA_lig_flav_dom"/>
</dbReference>
<dbReference type="InterPro" id="IPR043938">
    <property type="entry name" value="Ligase_CoA_dom"/>
</dbReference>
<dbReference type="EMBL" id="CAEZTC010000010">
    <property type="protein sequence ID" value="CAB4550811.1"/>
    <property type="molecule type" value="Genomic_DNA"/>
</dbReference>
<dbReference type="PANTHER" id="PTHR42793">
    <property type="entry name" value="COA BINDING DOMAIN CONTAINING PROTEIN"/>
    <property type="match status" value="1"/>
</dbReference>
<accession>A0A6J6DWC6</accession>
<gene>
    <name evidence="2" type="ORF">UFOPK1572_00151</name>
    <name evidence="3" type="ORF">UFOPK1704_00304</name>
</gene>
<dbReference type="SMART" id="SM00881">
    <property type="entry name" value="CoA_binding"/>
    <property type="match status" value="1"/>
</dbReference>
<protein>
    <submittedName>
        <fullName evidence="3">Unannotated protein</fullName>
    </submittedName>
</protein>
<dbReference type="Pfam" id="PF13607">
    <property type="entry name" value="Succ_CoA_lig"/>
    <property type="match status" value="1"/>
</dbReference>
<dbReference type="Pfam" id="PF13380">
    <property type="entry name" value="CoA_binding_2"/>
    <property type="match status" value="1"/>
</dbReference>
<dbReference type="Gene3D" id="3.40.50.720">
    <property type="entry name" value="NAD(P)-binding Rossmann-like Domain"/>
    <property type="match status" value="1"/>
</dbReference>
<dbReference type="InterPro" id="IPR036291">
    <property type="entry name" value="NAD(P)-bd_dom_sf"/>
</dbReference>
<dbReference type="Pfam" id="PF19045">
    <property type="entry name" value="Ligase_CoA_2"/>
    <property type="match status" value="1"/>
</dbReference>
<dbReference type="PROSITE" id="PS50975">
    <property type="entry name" value="ATP_GRASP"/>
    <property type="match status" value="1"/>
</dbReference>
<evidence type="ECO:0000259" key="1">
    <source>
        <dbReference type="PROSITE" id="PS50975"/>
    </source>
</evidence>
<dbReference type="InterPro" id="IPR016102">
    <property type="entry name" value="Succinyl-CoA_synth-like"/>
</dbReference>
<dbReference type="PANTHER" id="PTHR42793:SF1">
    <property type="entry name" value="PEPTIDYL-LYSINE N-ACETYLTRANSFERASE PATZ"/>
    <property type="match status" value="1"/>
</dbReference>
<proteinExistence type="predicted"/>